<dbReference type="InterPro" id="IPR036291">
    <property type="entry name" value="NAD(P)-bd_dom_sf"/>
</dbReference>
<dbReference type="Gene3D" id="3.40.50.720">
    <property type="entry name" value="NAD(P)-binding Rossmann-like Domain"/>
    <property type="match status" value="1"/>
</dbReference>
<feature type="region of interest" description="Disordered" evidence="1">
    <location>
        <begin position="1"/>
        <end position="20"/>
    </location>
</feature>
<dbReference type="HOGENOM" id="CLU_1180000_0_0_1"/>
<dbReference type="EMBL" id="CH476604">
    <property type="protein sequence ID" value="EAU31798.1"/>
    <property type="molecule type" value="Genomic_DNA"/>
</dbReference>
<sequence length="235" mass="26877">MSTDPDSEDDNYGGIYHPVRGRIHPRPIARWPANSATNDVDPGTQSPRPNERALHHPAIASGEDDIHAHRLRGLLTTNPREATRCPWTQPNASSYRIIILGDPDAKIDFTNIDDLAEFLVETINHPELSENRTLNFVSDRKSYNEIAGLLETHSGRPVERHLLPVELMHRVWKNRDNIPEELRGRSVFPEDFWILVKGMQGSGRLWRPPGEVHNDLFPRVKPRTFEEYLSEMFGA</sequence>
<evidence type="ECO:0000256" key="1">
    <source>
        <dbReference type="SAM" id="MobiDB-lite"/>
    </source>
</evidence>
<protein>
    <recommendedName>
        <fullName evidence="2">NmrA-like domain-containing protein</fullName>
    </recommendedName>
</protein>
<reference evidence="4" key="1">
    <citation type="submission" date="2005-09" db="EMBL/GenBank/DDBJ databases">
        <title>Annotation of the Aspergillus terreus NIH2624 genome.</title>
        <authorList>
            <person name="Birren B.W."/>
            <person name="Lander E.S."/>
            <person name="Galagan J.E."/>
            <person name="Nusbaum C."/>
            <person name="Devon K."/>
            <person name="Henn M."/>
            <person name="Ma L.-J."/>
            <person name="Jaffe D.B."/>
            <person name="Butler J."/>
            <person name="Alvarez P."/>
            <person name="Gnerre S."/>
            <person name="Grabherr M."/>
            <person name="Kleber M."/>
            <person name="Mauceli E.W."/>
            <person name="Brockman W."/>
            <person name="Rounsley S."/>
            <person name="Young S.K."/>
            <person name="LaButti K."/>
            <person name="Pushparaj V."/>
            <person name="DeCaprio D."/>
            <person name="Crawford M."/>
            <person name="Koehrsen M."/>
            <person name="Engels R."/>
            <person name="Montgomery P."/>
            <person name="Pearson M."/>
            <person name="Howarth C."/>
            <person name="Larson L."/>
            <person name="Luoma S."/>
            <person name="White J."/>
            <person name="Alvarado L."/>
            <person name="Kodira C.D."/>
            <person name="Zeng Q."/>
            <person name="Oleary S."/>
            <person name="Yandava C."/>
            <person name="Denning D.W."/>
            <person name="Nierman W.C."/>
            <person name="Milne T."/>
            <person name="Madden K."/>
        </authorList>
    </citation>
    <scope>NUCLEOTIDE SEQUENCE [LARGE SCALE GENOMIC DNA]</scope>
    <source>
        <strain evidence="4">NIH 2624 / FGSC A1156</strain>
    </source>
</reference>
<evidence type="ECO:0000313" key="4">
    <source>
        <dbReference type="Proteomes" id="UP000007963"/>
    </source>
</evidence>
<feature type="compositionally biased region" description="Acidic residues" evidence="1">
    <location>
        <begin position="1"/>
        <end position="11"/>
    </location>
</feature>
<dbReference type="InterPro" id="IPR008030">
    <property type="entry name" value="NmrA-like"/>
</dbReference>
<feature type="region of interest" description="Disordered" evidence="1">
    <location>
        <begin position="28"/>
        <end position="52"/>
    </location>
</feature>
<evidence type="ECO:0000313" key="3">
    <source>
        <dbReference type="EMBL" id="EAU31798.1"/>
    </source>
</evidence>
<feature type="compositionally biased region" description="Polar residues" evidence="1">
    <location>
        <begin position="34"/>
        <end position="48"/>
    </location>
</feature>
<gene>
    <name evidence="3" type="ORF">ATEG_07536</name>
</gene>
<dbReference type="VEuPathDB" id="FungiDB:ATEG_07536"/>
<dbReference type="AlphaFoldDB" id="Q0CFJ8"/>
<accession>Q0CFJ8</accession>
<dbReference type="OrthoDB" id="9974981at2759"/>
<evidence type="ECO:0000259" key="2">
    <source>
        <dbReference type="Pfam" id="PF05368"/>
    </source>
</evidence>
<dbReference type="Pfam" id="PF05368">
    <property type="entry name" value="NmrA"/>
    <property type="match status" value="1"/>
</dbReference>
<dbReference type="RefSeq" id="XP_001216157.1">
    <property type="nucleotide sequence ID" value="XM_001216157.1"/>
</dbReference>
<dbReference type="SUPFAM" id="SSF51735">
    <property type="entry name" value="NAD(P)-binding Rossmann-fold domains"/>
    <property type="match status" value="1"/>
</dbReference>
<proteinExistence type="predicted"/>
<organism evidence="3 4">
    <name type="scientific">Aspergillus terreus (strain NIH 2624 / FGSC A1156)</name>
    <dbReference type="NCBI Taxonomy" id="341663"/>
    <lineage>
        <taxon>Eukaryota</taxon>
        <taxon>Fungi</taxon>
        <taxon>Dikarya</taxon>
        <taxon>Ascomycota</taxon>
        <taxon>Pezizomycotina</taxon>
        <taxon>Eurotiomycetes</taxon>
        <taxon>Eurotiomycetidae</taxon>
        <taxon>Eurotiales</taxon>
        <taxon>Aspergillaceae</taxon>
        <taxon>Aspergillus</taxon>
        <taxon>Aspergillus subgen. Circumdati</taxon>
    </lineage>
</organism>
<name>Q0CFJ8_ASPTN</name>
<dbReference type="GeneID" id="4322859"/>
<dbReference type="Proteomes" id="UP000007963">
    <property type="component" value="Unassembled WGS sequence"/>
</dbReference>
<feature type="domain" description="NmrA-like" evidence="2">
    <location>
        <begin position="86"/>
        <end position="229"/>
    </location>
</feature>
<dbReference type="STRING" id="341663.Q0CFJ8"/>